<organism evidence="1 2">
    <name type="scientific">Arctium lappa</name>
    <name type="common">Greater burdock</name>
    <name type="synonym">Lappa major</name>
    <dbReference type="NCBI Taxonomy" id="4217"/>
    <lineage>
        <taxon>Eukaryota</taxon>
        <taxon>Viridiplantae</taxon>
        <taxon>Streptophyta</taxon>
        <taxon>Embryophyta</taxon>
        <taxon>Tracheophyta</taxon>
        <taxon>Spermatophyta</taxon>
        <taxon>Magnoliopsida</taxon>
        <taxon>eudicotyledons</taxon>
        <taxon>Gunneridae</taxon>
        <taxon>Pentapetalae</taxon>
        <taxon>asterids</taxon>
        <taxon>campanulids</taxon>
        <taxon>Asterales</taxon>
        <taxon>Asteraceae</taxon>
        <taxon>Carduoideae</taxon>
        <taxon>Cardueae</taxon>
        <taxon>Arctiinae</taxon>
        <taxon>Arctium</taxon>
    </lineage>
</organism>
<protein>
    <submittedName>
        <fullName evidence="1">Uncharacterized protein</fullName>
    </submittedName>
</protein>
<proteinExistence type="predicted"/>
<dbReference type="Proteomes" id="UP001055879">
    <property type="component" value="Linkage Group LG02"/>
</dbReference>
<keyword evidence="2" id="KW-1185">Reference proteome</keyword>
<comment type="caution">
    <text evidence="1">The sequence shown here is derived from an EMBL/GenBank/DDBJ whole genome shotgun (WGS) entry which is preliminary data.</text>
</comment>
<evidence type="ECO:0000313" key="1">
    <source>
        <dbReference type="EMBL" id="KAI3757794.1"/>
    </source>
</evidence>
<sequence>MITNISENLFGFVLNPHVIMFYCCSPILDAYLLFHCALVFLSMLDGQCQLLILKEQVSLRCPFFSRLEKQQADALEKGKSKEDA</sequence>
<accession>A0ACB9EFP2</accession>
<evidence type="ECO:0000313" key="2">
    <source>
        <dbReference type="Proteomes" id="UP001055879"/>
    </source>
</evidence>
<reference evidence="1 2" key="2">
    <citation type="journal article" date="2022" name="Mol. Ecol. Resour.">
        <title>The genomes of chicory, endive, great burdock and yacon provide insights into Asteraceae paleo-polyploidization history and plant inulin production.</title>
        <authorList>
            <person name="Fan W."/>
            <person name="Wang S."/>
            <person name="Wang H."/>
            <person name="Wang A."/>
            <person name="Jiang F."/>
            <person name="Liu H."/>
            <person name="Zhao H."/>
            <person name="Xu D."/>
            <person name="Zhang Y."/>
        </authorList>
    </citation>
    <scope>NUCLEOTIDE SEQUENCE [LARGE SCALE GENOMIC DNA]</scope>
    <source>
        <strain evidence="2">cv. Niubang</strain>
    </source>
</reference>
<dbReference type="EMBL" id="CM042048">
    <property type="protein sequence ID" value="KAI3757794.1"/>
    <property type="molecule type" value="Genomic_DNA"/>
</dbReference>
<reference evidence="2" key="1">
    <citation type="journal article" date="2022" name="Mol. Ecol. Resour.">
        <title>The genomes of chicory, endive, great burdock and yacon provide insights into Asteraceae palaeo-polyploidization history and plant inulin production.</title>
        <authorList>
            <person name="Fan W."/>
            <person name="Wang S."/>
            <person name="Wang H."/>
            <person name="Wang A."/>
            <person name="Jiang F."/>
            <person name="Liu H."/>
            <person name="Zhao H."/>
            <person name="Xu D."/>
            <person name="Zhang Y."/>
        </authorList>
    </citation>
    <scope>NUCLEOTIDE SEQUENCE [LARGE SCALE GENOMIC DNA]</scope>
    <source>
        <strain evidence="2">cv. Niubang</strain>
    </source>
</reference>
<gene>
    <name evidence="1" type="ORF">L6452_05337</name>
</gene>
<name>A0ACB9EFP2_ARCLA</name>